<accession>A0A9J6ETI7</accession>
<reference evidence="2" key="2">
    <citation type="submission" date="2021-09" db="EMBL/GenBank/DDBJ databases">
        <authorList>
            <person name="Jia N."/>
            <person name="Wang J."/>
            <person name="Shi W."/>
            <person name="Du L."/>
            <person name="Sun Y."/>
            <person name="Zhan W."/>
            <person name="Jiang J."/>
            <person name="Wang Q."/>
            <person name="Zhang B."/>
            <person name="Ji P."/>
            <person name="Sakyi L.B."/>
            <person name="Cui X."/>
            <person name="Yuan T."/>
            <person name="Jiang B."/>
            <person name="Yang W."/>
            <person name="Lam T.T.-Y."/>
            <person name="Chang Q."/>
            <person name="Ding S."/>
            <person name="Wang X."/>
            <person name="Zhu J."/>
            <person name="Ruan X."/>
            <person name="Zhao L."/>
            <person name="Wei J."/>
            <person name="Que T."/>
            <person name="Du C."/>
            <person name="Cheng J."/>
            <person name="Dai P."/>
            <person name="Han X."/>
            <person name="Huang E."/>
            <person name="Gao Y."/>
            <person name="Liu J."/>
            <person name="Shao H."/>
            <person name="Ye R."/>
            <person name="Li L."/>
            <person name="Wei W."/>
            <person name="Wang X."/>
            <person name="Wang C."/>
            <person name="Huo Q."/>
            <person name="Li W."/>
            <person name="Guo W."/>
            <person name="Chen H."/>
            <person name="Chen S."/>
            <person name="Zhou L."/>
            <person name="Zhou L."/>
            <person name="Ni X."/>
            <person name="Tian J."/>
            <person name="Zhou Y."/>
            <person name="Sheng Y."/>
            <person name="Liu T."/>
            <person name="Pan Y."/>
            <person name="Xia L."/>
            <person name="Li J."/>
            <person name="Zhao F."/>
            <person name="Cao W."/>
        </authorList>
    </citation>
    <scope>NUCLEOTIDE SEQUENCE</scope>
    <source>
        <strain evidence="2">Rmic-2018</strain>
        <tissue evidence="2">Larvae</tissue>
    </source>
</reference>
<organism evidence="2 3">
    <name type="scientific">Rhipicephalus microplus</name>
    <name type="common">Cattle tick</name>
    <name type="synonym">Boophilus microplus</name>
    <dbReference type="NCBI Taxonomy" id="6941"/>
    <lineage>
        <taxon>Eukaryota</taxon>
        <taxon>Metazoa</taxon>
        <taxon>Ecdysozoa</taxon>
        <taxon>Arthropoda</taxon>
        <taxon>Chelicerata</taxon>
        <taxon>Arachnida</taxon>
        <taxon>Acari</taxon>
        <taxon>Parasitiformes</taxon>
        <taxon>Ixodida</taxon>
        <taxon>Ixodoidea</taxon>
        <taxon>Ixodidae</taxon>
        <taxon>Rhipicephalinae</taxon>
        <taxon>Rhipicephalus</taxon>
        <taxon>Boophilus</taxon>
    </lineage>
</organism>
<evidence type="ECO:0000256" key="1">
    <source>
        <dbReference type="SAM" id="MobiDB-lite"/>
    </source>
</evidence>
<proteinExistence type="predicted"/>
<protein>
    <submittedName>
        <fullName evidence="2">Uncharacterized protein</fullName>
    </submittedName>
</protein>
<gene>
    <name evidence="2" type="ORF">HPB51_011660</name>
</gene>
<evidence type="ECO:0000313" key="2">
    <source>
        <dbReference type="EMBL" id="KAH8037511.1"/>
    </source>
</evidence>
<name>A0A9J6ETI7_RHIMP</name>
<keyword evidence="3" id="KW-1185">Reference proteome</keyword>
<evidence type="ECO:0000313" key="3">
    <source>
        <dbReference type="Proteomes" id="UP000821866"/>
    </source>
</evidence>
<dbReference type="Proteomes" id="UP000821866">
    <property type="component" value="Chromosome 10"/>
</dbReference>
<feature type="compositionally biased region" description="Pro residues" evidence="1">
    <location>
        <begin position="11"/>
        <end position="22"/>
    </location>
</feature>
<sequence length="237" mass="24336">MHDVSRYATPSPSPAVTPPPSPDATDFSPQGDDIIARLQALTGGLASSVFTGADQTEENEDARTLVTEATAVPAGLAVDVGSHIQWHVEDDVSRFLSDSTNKVPVTTHNFVLNRLFELAAAFCGDLRVEAATERGAAVALRGQLTETRQEMAALPARGPVASHGGAAAGPQWFSDVDRGQTRGPGAPGFPPAVHGAAGSYAAAITSGGPGPVALTRGLDAGGLPALAHIRTTSNWRS</sequence>
<comment type="caution">
    <text evidence="2">The sequence shown here is derived from an EMBL/GenBank/DDBJ whole genome shotgun (WGS) entry which is preliminary data.</text>
</comment>
<reference evidence="2" key="1">
    <citation type="journal article" date="2020" name="Cell">
        <title>Large-Scale Comparative Analyses of Tick Genomes Elucidate Their Genetic Diversity and Vector Capacities.</title>
        <authorList>
            <consortium name="Tick Genome and Microbiome Consortium (TIGMIC)"/>
            <person name="Jia N."/>
            <person name="Wang J."/>
            <person name="Shi W."/>
            <person name="Du L."/>
            <person name="Sun Y."/>
            <person name="Zhan W."/>
            <person name="Jiang J.F."/>
            <person name="Wang Q."/>
            <person name="Zhang B."/>
            <person name="Ji P."/>
            <person name="Bell-Sakyi L."/>
            <person name="Cui X.M."/>
            <person name="Yuan T.T."/>
            <person name="Jiang B.G."/>
            <person name="Yang W.F."/>
            <person name="Lam T.T."/>
            <person name="Chang Q.C."/>
            <person name="Ding S.J."/>
            <person name="Wang X.J."/>
            <person name="Zhu J.G."/>
            <person name="Ruan X.D."/>
            <person name="Zhao L."/>
            <person name="Wei J.T."/>
            <person name="Ye R.Z."/>
            <person name="Que T.C."/>
            <person name="Du C.H."/>
            <person name="Zhou Y.H."/>
            <person name="Cheng J.X."/>
            <person name="Dai P.F."/>
            <person name="Guo W.B."/>
            <person name="Han X.H."/>
            <person name="Huang E.J."/>
            <person name="Li L.F."/>
            <person name="Wei W."/>
            <person name="Gao Y.C."/>
            <person name="Liu J.Z."/>
            <person name="Shao H.Z."/>
            <person name="Wang X."/>
            <person name="Wang C.C."/>
            <person name="Yang T.C."/>
            <person name="Huo Q.B."/>
            <person name="Li W."/>
            <person name="Chen H.Y."/>
            <person name="Chen S.E."/>
            <person name="Zhou L.G."/>
            <person name="Ni X.B."/>
            <person name="Tian J.H."/>
            <person name="Sheng Y."/>
            <person name="Liu T."/>
            <person name="Pan Y.S."/>
            <person name="Xia L.Y."/>
            <person name="Li J."/>
            <person name="Zhao F."/>
            <person name="Cao W.C."/>
        </authorList>
    </citation>
    <scope>NUCLEOTIDE SEQUENCE</scope>
    <source>
        <strain evidence="2">Rmic-2018</strain>
    </source>
</reference>
<dbReference type="EMBL" id="JABSTU010000002">
    <property type="protein sequence ID" value="KAH8037511.1"/>
    <property type="molecule type" value="Genomic_DNA"/>
</dbReference>
<dbReference type="AlphaFoldDB" id="A0A9J6ETI7"/>
<feature type="region of interest" description="Disordered" evidence="1">
    <location>
        <begin position="1"/>
        <end position="30"/>
    </location>
</feature>